<accession>A0A9X4XH73</accession>
<dbReference type="SMART" id="SM00530">
    <property type="entry name" value="HTH_XRE"/>
    <property type="match status" value="1"/>
</dbReference>
<dbReference type="InterPro" id="IPR001387">
    <property type="entry name" value="Cro/C1-type_HTH"/>
</dbReference>
<reference evidence="2 3" key="1">
    <citation type="journal article" date="2019" name="Nat. Med.">
        <title>A library of human gut bacterial isolates paired with longitudinal multiomics data enables mechanistic microbiome research.</title>
        <authorList>
            <person name="Poyet M."/>
            <person name="Groussin M."/>
            <person name="Gibbons S.M."/>
            <person name="Avila-Pacheco J."/>
            <person name="Jiang X."/>
            <person name="Kearney S.M."/>
            <person name="Perrotta A.R."/>
            <person name="Berdy B."/>
            <person name="Zhao S."/>
            <person name="Lieberman T.D."/>
            <person name="Swanson P.K."/>
            <person name="Smith M."/>
            <person name="Roesemann S."/>
            <person name="Alexander J.E."/>
            <person name="Rich S.A."/>
            <person name="Livny J."/>
            <person name="Vlamakis H."/>
            <person name="Clish C."/>
            <person name="Bullock K."/>
            <person name="Deik A."/>
            <person name="Scott J."/>
            <person name="Pierce K.A."/>
            <person name="Xavier R.J."/>
            <person name="Alm E.J."/>
        </authorList>
    </citation>
    <scope>NUCLEOTIDE SEQUENCE [LARGE SCALE GENOMIC DNA]</scope>
    <source>
        <strain evidence="2 3">BIOML-A198</strain>
    </source>
</reference>
<dbReference type="GO" id="GO:0003677">
    <property type="term" value="F:DNA binding"/>
    <property type="evidence" value="ECO:0007669"/>
    <property type="project" value="InterPro"/>
</dbReference>
<dbReference type="Gene3D" id="1.10.260.40">
    <property type="entry name" value="lambda repressor-like DNA-binding domains"/>
    <property type="match status" value="1"/>
</dbReference>
<evidence type="ECO:0000313" key="3">
    <source>
        <dbReference type="Proteomes" id="UP000487649"/>
    </source>
</evidence>
<dbReference type="PROSITE" id="PS50943">
    <property type="entry name" value="HTH_CROC1"/>
    <property type="match status" value="1"/>
</dbReference>
<comment type="caution">
    <text evidence="2">The sequence shown here is derived from an EMBL/GenBank/DDBJ whole genome shotgun (WGS) entry which is preliminary data.</text>
</comment>
<dbReference type="Pfam" id="PF12844">
    <property type="entry name" value="HTH_19"/>
    <property type="match status" value="1"/>
</dbReference>
<organism evidence="2 3">
    <name type="scientific">Turicibacter sanguinis</name>
    <dbReference type="NCBI Taxonomy" id="154288"/>
    <lineage>
        <taxon>Bacteria</taxon>
        <taxon>Bacillati</taxon>
        <taxon>Bacillota</taxon>
        <taxon>Erysipelotrichia</taxon>
        <taxon>Erysipelotrichales</taxon>
        <taxon>Turicibacteraceae</taxon>
        <taxon>Turicibacter</taxon>
    </lineage>
</organism>
<dbReference type="Proteomes" id="UP000487649">
    <property type="component" value="Unassembled WGS sequence"/>
</dbReference>
<feature type="domain" description="HTH cro/C1-type" evidence="1">
    <location>
        <begin position="16"/>
        <end position="71"/>
    </location>
</feature>
<protein>
    <submittedName>
        <fullName evidence="2">Helix-turn-helix domain-containing protein</fullName>
    </submittedName>
</protein>
<dbReference type="AlphaFoldDB" id="A0A9X4XH73"/>
<evidence type="ECO:0000259" key="1">
    <source>
        <dbReference type="PROSITE" id="PS50943"/>
    </source>
</evidence>
<dbReference type="InterPro" id="IPR010982">
    <property type="entry name" value="Lambda_DNA-bd_dom_sf"/>
</dbReference>
<proteinExistence type="predicted"/>
<dbReference type="CDD" id="cd00093">
    <property type="entry name" value="HTH_XRE"/>
    <property type="match status" value="1"/>
</dbReference>
<evidence type="ECO:0000313" key="2">
    <source>
        <dbReference type="EMBL" id="MTK21730.1"/>
    </source>
</evidence>
<dbReference type="RefSeq" id="WP_155222939.1">
    <property type="nucleotide sequence ID" value="NZ_JADOZG010000002.1"/>
</dbReference>
<name>A0A9X4XH73_9FIRM</name>
<dbReference type="EMBL" id="WMQE01000021">
    <property type="protein sequence ID" value="MTK21730.1"/>
    <property type="molecule type" value="Genomic_DNA"/>
</dbReference>
<gene>
    <name evidence="2" type="ORF">GMA92_09895</name>
</gene>
<dbReference type="SUPFAM" id="SSF47413">
    <property type="entry name" value="lambda repressor-like DNA-binding domains"/>
    <property type="match status" value="1"/>
</dbReference>
<sequence>MTNKNNLTNKEIGHRIKSRRSALKLTLQDVASDVGVAPSTIQRYENGTICQYKLPILESIAKALDVNPVWLVKKDAPIQLEQKVSKKLGLEDQLIKSFQKLNQNGKIEALKRISELTHIPIYTD</sequence>